<keyword evidence="6" id="KW-0560">Oxidoreductase</keyword>
<evidence type="ECO:0000256" key="1">
    <source>
        <dbReference type="ARBA" id="ARBA00001917"/>
    </source>
</evidence>
<dbReference type="GO" id="GO:0004152">
    <property type="term" value="F:dihydroorotate dehydrogenase activity"/>
    <property type="evidence" value="ECO:0007669"/>
    <property type="project" value="InterPro"/>
</dbReference>
<dbReference type="RefSeq" id="WP_073172164.1">
    <property type="nucleotide sequence ID" value="NZ_FQZE01000030.1"/>
</dbReference>
<evidence type="ECO:0000256" key="6">
    <source>
        <dbReference type="ARBA" id="ARBA00023002"/>
    </source>
</evidence>
<dbReference type="NCBIfam" id="NF005741">
    <property type="entry name" value="PRK07565.1"/>
    <property type="match status" value="1"/>
</dbReference>
<protein>
    <submittedName>
        <fullName evidence="8">Dihydroorotate dehydrogenase (Fumarate)</fullName>
    </submittedName>
</protein>
<dbReference type="Pfam" id="PF01180">
    <property type="entry name" value="DHO_dh"/>
    <property type="match status" value="1"/>
</dbReference>
<dbReference type="PANTHER" id="PTHR48109">
    <property type="entry name" value="DIHYDROOROTATE DEHYDROGENASE (QUINONE), MITOCHONDRIAL-RELATED"/>
    <property type="match status" value="1"/>
</dbReference>
<dbReference type="PIRSF" id="PIRSF000164">
    <property type="entry name" value="DHO_oxidase"/>
    <property type="match status" value="1"/>
</dbReference>
<dbReference type="Gene3D" id="3.20.20.70">
    <property type="entry name" value="Aldolase class I"/>
    <property type="match status" value="1"/>
</dbReference>
<comment type="pathway">
    <text evidence="2">Pyrimidine metabolism; UMP biosynthesis via de novo pathway.</text>
</comment>
<evidence type="ECO:0000256" key="4">
    <source>
        <dbReference type="ARBA" id="ARBA00022643"/>
    </source>
</evidence>
<name>A0A1M6M574_9BACT</name>
<dbReference type="AlphaFoldDB" id="A0A1M6M574"/>
<dbReference type="GO" id="GO:0006207">
    <property type="term" value="P:'de novo' pyrimidine nucleobase biosynthetic process"/>
    <property type="evidence" value="ECO:0007669"/>
    <property type="project" value="TreeGrafter"/>
</dbReference>
<organism evidence="8 9">
    <name type="scientific">Tangfeifania diversioriginum</name>
    <dbReference type="NCBI Taxonomy" id="1168035"/>
    <lineage>
        <taxon>Bacteria</taxon>
        <taxon>Pseudomonadati</taxon>
        <taxon>Bacteroidota</taxon>
        <taxon>Bacteroidia</taxon>
        <taxon>Marinilabiliales</taxon>
        <taxon>Prolixibacteraceae</taxon>
        <taxon>Tangfeifania</taxon>
    </lineage>
</organism>
<comment type="cofactor">
    <cofactor evidence="1">
        <name>FMN</name>
        <dbReference type="ChEBI" id="CHEBI:58210"/>
    </cofactor>
</comment>
<dbReference type="UniPathway" id="UPA00070"/>
<keyword evidence="4" id="KW-0288">FMN</keyword>
<reference evidence="8 9" key="1">
    <citation type="submission" date="2016-11" db="EMBL/GenBank/DDBJ databases">
        <authorList>
            <person name="Jaros S."/>
            <person name="Januszkiewicz K."/>
            <person name="Wedrychowicz H."/>
        </authorList>
    </citation>
    <scope>NUCLEOTIDE SEQUENCE [LARGE SCALE GENOMIC DNA]</scope>
    <source>
        <strain evidence="8 9">DSM 27063</strain>
    </source>
</reference>
<keyword evidence="3" id="KW-0285">Flavoprotein</keyword>
<keyword evidence="9" id="KW-1185">Reference proteome</keyword>
<dbReference type="Proteomes" id="UP000184050">
    <property type="component" value="Unassembled WGS sequence"/>
</dbReference>
<gene>
    <name evidence="8" type="ORF">SAMN05444280_13021</name>
</gene>
<keyword evidence="5" id="KW-0665">Pyrimidine biosynthesis</keyword>
<accession>A0A1M6M574</accession>
<evidence type="ECO:0000256" key="5">
    <source>
        <dbReference type="ARBA" id="ARBA00022975"/>
    </source>
</evidence>
<feature type="domain" description="Dihydroorotate dehydrogenase catalytic" evidence="7">
    <location>
        <begin position="4"/>
        <end position="289"/>
    </location>
</feature>
<evidence type="ECO:0000256" key="2">
    <source>
        <dbReference type="ARBA" id="ARBA00004725"/>
    </source>
</evidence>
<dbReference type="PANTHER" id="PTHR48109:SF3">
    <property type="entry name" value="SLL0744 PROTEIN"/>
    <property type="match status" value="1"/>
</dbReference>
<proteinExistence type="predicted"/>
<dbReference type="GO" id="GO:0005737">
    <property type="term" value="C:cytoplasm"/>
    <property type="evidence" value="ECO:0007669"/>
    <property type="project" value="InterPro"/>
</dbReference>
<dbReference type="InterPro" id="IPR012135">
    <property type="entry name" value="Dihydroorotate_DH_1_2"/>
</dbReference>
<dbReference type="InterPro" id="IPR050074">
    <property type="entry name" value="DHO_dehydrogenase"/>
</dbReference>
<evidence type="ECO:0000313" key="9">
    <source>
        <dbReference type="Proteomes" id="UP000184050"/>
    </source>
</evidence>
<dbReference type="EMBL" id="FQZE01000030">
    <property type="protein sequence ID" value="SHJ78510.1"/>
    <property type="molecule type" value="Genomic_DNA"/>
</dbReference>
<evidence type="ECO:0000256" key="3">
    <source>
        <dbReference type="ARBA" id="ARBA00022630"/>
    </source>
</evidence>
<dbReference type="InterPro" id="IPR013785">
    <property type="entry name" value="Aldolase_TIM"/>
</dbReference>
<dbReference type="OrthoDB" id="9794954at2"/>
<evidence type="ECO:0000259" key="7">
    <source>
        <dbReference type="Pfam" id="PF01180"/>
    </source>
</evidence>
<evidence type="ECO:0000313" key="8">
    <source>
        <dbReference type="EMBL" id="SHJ78510.1"/>
    </source>
</evidence>
<dbReference type="InterPro" id="IPR005720">
    <property type="entry name" value="Dihydroorotate_DH_cat"/>
</dbReference>
<dbReference type="STRING" id="1168035.SAMN05444280_13021"/>
<dbReference type="SUPFAM" id="SSF51395">
    <property type="entry name" value="FMN-linked oxidoreductases"/>
    <property type="match status" value="1"/>
</dbReference>
<dbReference type="GO" id="GO:0044205">
    <property type="term" value="P:'de novo' UMP biosynthetic process"/>
    <property type="evidence" value="ECO:0007669"/>
    <property type="project" value="UniProtKB-UniPathway"/>
</dbReference>
<sequence>MADLSTTYMGVKLKNPLILGACNLVEKPKTIEELEKAGIGAIVYRSLFEEQVQLEDLQMSEDLTEYEERNAEMIRLFPEIEHAGPKEHLYNLEKLKKNVSVPVFASLNALYEPTWVEYAQELEKTGVDGLELNLYATPGYFERSAESIEEKQVEIVKAVKKAVKIPVSVKISLFYTNPLNFIKKVDEAGADAYVLFNRFFQPEIDIKKEEFHFPWELSNPRDHMVALRFAGLLYGNLDGDVCVSRGIYTPEDVIKMLLAGADAVQLVSTVYKNKPAVVAQILDELNNWMDEKEYKSIDDFRGKLSRKNMKDPFTYQRAQYIDILMNSEGVFKKYPMR</sequence>